<evidence type="ECO:0000256" key="1">
    <source>
        <dbReference type="ARBA" id="ARBA00001974"/>
    </source>
</evidence>
<comment type="cofactor">
    <cofactor evidence="1">
        <name>FAD</name>
        <dbReference type="ChEBI" id="CHEBI:57692"/>
    </cofactor>
</comment>
<keyword evidence="7" id="KW-1185">Reference proteome</keyword>
<evidence type="ECO:0000313" key="6">
    <source>
        <dbReference type="EMBL" id="AXK84044.1"/>
    </source>
</evidence>
<protein>
    <submittedName>
        <fullName evidence="6">TIGR03862 family flavoprotein</fullName>
    </submittedName>
</protein>
<dbReference type="KEGG" id="ptaw:DW352_14880"/>
<evidence type="ECO:0000256" key="3">
    <source>
        <dbReference type="ARBA" id="ARBA00022827"/>
    </source>
</evidence>
<dbReference type="AlphaFoldDB" id="A0A346A4E7"/>
<dbReference type="SUPFAM" id="SSF51905">
    <property type="entry name" value="FAD/NAD(P)-binding domain"/>
    <property type="match status" value="1"/>
</dbReference>
<dbReference type="RefSeq" id="WP_115694423.1">
    <property type="nucleotide sequence ID" value="NZ_CP031417.1"/>
</dbReference>
<evidence type="ECO:0000259" key="4">
    <source>
        <dbReference type="Pfam" id="PF03486"/>
    </source>
</evidence>
<dbReference type="InterPro" id="IPR057661">
    <property type="entry name" value="RsdA/BaiN/AoA(So)_Rossmann"/>
</dbReference>
<dbReference type="Pfam" id="PF22780">
    <property type="entry name" value="HI0933_like_1st"/>
    <property type="match status" value="1"/>
</dbReference>
<dbReference type="InterPro" id="IPR023166">
    <property type="entry name" value="BaiN-like_dom_sf"/>
</dbReference>
<name>A0A346A4E7_9HYPH</name>
<sequence length="391" mass="41257">MAAEVLARAGLAVTVYDRMPAVGRKFLLAGRGGLNLTHSEDLSAFLARYGETDPRLLRAIEAFPPEALRAWCEGLDVPTFVGSSGRVFPKAMKASPLLRAWLRRLIDFGVRFATRHLWTGWDAQGRLRFTHGADTVTATADITVLALGGASWPRLGSDGGWTDLVAAKGVAVAPLQAANCGFRTAWSEAFRRFEGAPLKRIAVSAQGHTERGEAMITRDGLEGGAIYALSRVLRTAIARDGAAVLTVDLRPDVPADVLAARFAATPAKQSLSNRLRKTAKLTPAAIGLLHEAMAARGGKLATLDARALAALIKAVPVTLTGVQPVATAISSAGGVRFDALDKHFMVRAMPGVFVAGEMLDWEAPTGGYLLQACFATGSAAAQGALAWLHTA</sequence>
<gene>
    <name evidence="6" type="ORF">DW352_14880</name>
</gene>
<accession>A0A346A4E7</accession>
<dbReference type="InterPro" id="IPR036188">
    <property type="entry name" value="FAD/NAD-bd_sf"/>
</dbReference>
<dbReference type="Gene3D" id="3.50.50.60">
    <property type="entry name" value="FAD/NAD(P)-binding domain"/>
    <property type="match status" value="1"/>
</dbReference>
<dbReference type="EMBL" id="CP031417">
    <property type="protein sequence ID" value="AXK84044.1"/>
    <property type="molecule type" value="Genomic_DNA"/>
</dbReference>
<dbReference type="InterPro" id="IPR022460">
    <property type="entry name" value="Flavoprotein_PP4765"/>
</dbReference>
<organism evidence="6 7">
    <name type="scientific">Pseudolabrys taiwanensis</name>
    <dbReference type="NCBI Taxonomy" id="331696"/>
    <lineage>
        <taxon>Bacteria</taxon>
        <taxon>Pseudomonadati</taxon>
        <taxon>Pseudomonadota</taxon>
        <taxon>Alphaproteobacteria</taxon>
        <taxon>Hyphomicrobiales</taxon>
        <taxon>Xanthobacteraceae</taxon>
        <taxon>Pseudolabrys</taxon>
    </lineage>
</organism>
<dbReference type="Gene3D" id="1.10.8.260">
    <property type="entry name" value="HI0933 insert domain-like"/>
    <property type="match status" value="1"/>
</dbReference>
<dbReference type="PANTHER" id="PTHR42887:SF1">
    <property type="entry name" value="BLR3961 PROTEIN"/>
    <property type="match status" value="1"/>
</dbReference>
<dbReference type="SUPFAM" id="SSF160996">
    <property type="entry name" value="HI0933 insert domain-like"/>
    <property type="match status" value="1"/>
</dbReference>
<evidence type="ECO:0000259" key="5">
    <source>
        <dbReference type="Pfam" id="PF22780"/>
    </source>
</evidence>
<dbReference type="NCBIfam" id="TIGR03862">
    <property type="entry name" value="flavo_PP4765"/>
    <property type="match status" value="1"/>
</dbReference>
<dbReference type="InterPro" id="IPR004792">
    <property type="entry name" value="BaiN-like"/>
</dbReference>
<feature type="domain" description="RsdA/BaiN/AoA(So)-like insert" evidence="5">
    <location>
        <begin position="176"/>
        <end position="330"/>
    </location>
</feature>
<dbReference type="Pfam" id="PF03486">
    <property type="entry name" value="HI0933_like"/>
    <property type="match status" value="1"/>
</dbReference>
<dbReference type="Proteomes" id="UP000254889">
    <property type="component" value="Chromosome"/>
</dbReference>
<dbReference type="InterPro" id="IPR055178">
    <property type="entry name" value="RsdA/BaiN/AoA(So)-like_dom"/>
</dbReference>
<dbReference type="Gene3D" id="2.40.30.10">
    <property type="entry name" value="Translation factors"/>
    <property type="match status" value="1"/>
</dbReference>
<keyword evidence="3" id="KW-0274">FAD</keyword>
<dbReference type="NCBIfam" id="TIGR00275">
    <property type="entry name" value="aminoacetone oxidase family FAD-binding enzyme"/>
    <property type="match status" value="1"/>
</dbReference>
<evidence type="ECO:0000256" key="2">
    <source>
        <dbReference type="ARBA" id="ARBA00022630"/>
    </source>
</evidence>
<reference evidence="6 7" key="1">
    <citation type="submission" date="2018-07" db="EMBL/GenBank/DDBJ databases">
        <authorList>
            <person name="Quirk P.G."/>
            <person name="Krulwich T.A."/>
        </authorList>
    </citation>
    <scope>NUCLEOTIDE SEQUENCE [LARGE SCALE GENOMIC DNA]</scope>
    <source>
        <strain evidence="6 7">CC-BB4</strain>
    </source>
</reference>
<dbReference type="OrthoDB" id="5288829at2"/>
<evidence type="ECO:0000313" key="7">
    <source>
        <dbReference type="Proteomes" id="UP000254889"/>
    </source>
</evidence>
<feature type="domain" description="RsdA/BaiN/AoA(So)-like Rossmann fold-like" evidence="4">
    <location>
        <begin position="1"/>
        <end position="382"/>
    </location>
</feature>
<proteinExistence type="predicted"/>
<dbReference type="PANTHER" id="PTHR42887">
    <property type="entry name" value="OS12G0638800 PROTEIN"/>
    <property type="match status" value="1"/>
</dbReference>
<keyword evidence="2" id="KW-0285">Flavoprotein</keyword>